<comment type="caution">
    <text evidence="1">The sequence shown here is derived from an EMBL/GenBank/DDBJ whole genome shotgun (WGS) entry which is preliminary data.</text>
</comment>
<evidence type="ECO:0000313" key="1">
    <source>
        <dbReference type="EMBL" id="KKN26254.1"/>
    </source>
</evidence>
<dbReference type="AlphaFoldDB" id="A0A0F9P839"/>
<accession>A0A0F9P839</accession>
<proteinExistence type="predicted"/>
<gene>
    <name evidence="1" type="ORF">LCGC14_0876610</name>
</gene>
<protein>
    <submittedName>
        <fullName evidence="1">Uncharacterized protein</fullName>
    </submittedName>
</protein>
<reference evidence="1" key="1">
    <citation type="journal article" date="2015" name="Nature">
        <title>Complex archaea that bridge the gap between prokaryotes and eukaryotes.</title>
        <authorList>
            <person name="Spang A."/>
            <person name="Saw J.H."/>
            <person name="Jorgensen S.L."/>
            <person name="Zaremba-Niedzwiedzka K."/>
            <person name="Martijn J."/>
            <person name="Lind A.E."/>
            <person name="van Eijk R."/>
            <person name="Schleper C."/>
            <person name="Guy L."/>
            <person name="Ettema T.J."/>
        </authorList>
    </citation>
    <scope>NUCLEOTIDE SEQUENCE</scope>
</reference>
<organism evidence="1">
    <name type="scientific">marine sediment metagenome</name>
    <dbReference type="NCBI Taxonomy" id="412755"/>
    <lineage>
        <taxon>unclassified sequences</taxon>
        <taxon>metagenomes</taxon>
        <taxon>ecological metagenomes</taxon>
    </lineage>
</organism>
<sequence length="116" mass="13769">MGILGYIKELLRTAINSIKSIRKTTHEIVKLSITEQIEIVDIADVAWQKDYNETQKRIPREKWAKFDAMVNDFIDQWDMDRTSSLEEVKFMLRTDPIDLPEDYLDFLRDFDTPRAD</sequence>
<name>A0A0F9P839_9ZZZZ</name>
<dbReference type="EMBL" id="LAZR01002734">
    <property type="protein sequence ID" value="KKN26254.1"/>
    <property type="molecule type" value="Genomic_DNA"/>
</dbReference>